<keyword evidence="2" id="KW-1133">Transmembrane helix</keyword>
<evidence type="ECO:0000313" key="4">
    <source>
        <dbReference type="WBParaSite" id="Csp11.Scaffold629.g12177.t1"/>
    </source>
</evidence>
<keyword evidence="2" id="KW-0472">Membrane</keyword>
<accession>A0A1I7TVE6</accession>
<dbReference type="AlphaFoldDB" id="A0A1I7TVE6"/>
<dbReference type="WBParaSite" id="Csp11.Scaffold629.g12177.t1">
    <property type="protein sequence ID" value="Csp11.Scaffold629.g12177.t1"/>
    <property type="gene ID" value="Csp11.Scaffold629.g12177"/>
</dbReference>
<sequence>MTSSASASGGNMAGGPSQLSSSASKVGGGGGAGGPEASAVSETNLVSLYGKVKASKELPSAGPPVSKSIVALRNKIQKWDFLCGLGGVVFSIAFSAACIVLGVFSFQGNVMFINVPNFGSLANKTLAHP</sequence>
<feature type="transmembrane region" description="Helical" evidence="2">
    <location>
        <begin position="81"/>
        <end position="106"/>
    </location>
</feature>
<dbReference type="eggNOG" id="ENOG502TKKF">
    <property type="taxonomic scope" value="Eukaryota"/>
</dbReference>
<reference evidence="4" key="1">
    <citation type="submission" date="2016-11" db="UniProtKB">
        <authorList>
            <consortium name="WormBaseParasite"/>
        </authorList>
    </citation>
    <scope>IDENTIFICATION</scope>
</reference>
<keyword evidence="3" id="KW-1185">Reference proteome</keyword>
<keyword evidence="2" id="KW-0812">Transmembrane</keyword>
<feature type="region of interest" description="Disordered" evidence="1">
    <location>
        <begin position="1"/>
        <end position="38"/>
    </location>
</feature>
<dbReference type="Proteomes" id="UP000095282">
    <property type="component" value="Unplaced"/>
</dbReference>
<dbReference type="STRING" id="1561998.A0A1I7TVE6"/>
<organism evidence="3 4">
    <name type="scientific">Caenorhabditis tropicalis</name>
    <dbReference type="NCBI Taxonomy" id="1561998"/>
    <lineage>
        <taxon>Eukaryota</taxon>
        <taxon>Metazoa</taxon>
        <taxon>Ecdysozoa</taxon>
        <taxon>Nematoda</taxon>
        <taxon>Chromadorea</taxon>
        <taxon>Rhabditida</taxon>
        <taxon>Rhabditina</taxon>
        <taxon>Rhabditomorpha</taxon>
        <taxon>Rhabditoidea</taxon>
        <taxon>Rhabditidae</taxon>
        <taxon>Peloderinae</taxon>
        <taxon>Caenorhabditis</taxon>
    </lineage>
</organism>
<name>A0A1I7TVE6_9PELO</name>
<feature type="compositionally biased region" description="Low complexity" evidence="1">
    <location>
        <begin position="1"/>
        <end position="10"/>
    </location>
</feature>
<evidence type="ECO:0000313" key="3">
    <source>
        <dbReference type="Proteomes" id="UP000095282"/>
    </source>
</evidence>
<evidence type="ECO:0000256" key="1">
    <source>
        <dbReference type="SAM" id="MobiDB-lite"/>
    </source>
</evidence>
<evidence type="ECO:0000256" key="2">
    <source>
        <dbReference type="SAM" id="Phobius"/>
    </source>
</evidence>
<protein>
    <submittedName>
        <fullName evidence="4">ADP,ATP carrier protein</fullName>
    </submittedName>
</protein>
<proteinExistence type="predicted"/>